<feature type="transmembrane region" description="Helical" evidence="1">
    <location>
        <begin position="12"/>
        <end position="36"/>
    </location>
</feature>
<protein>
    <submittedName>
        <fullName evidence="2">Putative membrane protein</fullName>
    </submittedName>
</protein>
<dbReference type="Proteomes" id="UP000531216">
    <property type="component" value="Unassembled WGS sequence"/>
</dbReference>
<evidence type="ECO:0000256" key="1">
    <source>
        <dbReference type="SAM" id="Phobius"/>
    </source>
</evidence>
<keyword evidence="3" id="KW-1185">Reference proteome</keyword>
<keyword evidence="1" id="KW-0812">Transmembrane</keyword>
<name>A0A7W6BMU7_9HYPH</name>
<keyword evidence="1" id="KW-0472">Membrane</keyword>
<proteinExistence type="predicted"/>
<dbReference type="AlphaFoldDB" id="A0A7W6BMU7"/>
<dbReference type="EMBL" id="JACIDO010000001">
    <property type="protein sequence ID" value="MBB3934883.1"/>
    <property type="molecule type" value="Genomic_DNA"/>
</dbReference>
<sequence length="39" mass="4082">MIEAPRPRRSLLWLVIGAIAVVGIVGNVAIAVWLLAGSV</sequence>
<keyword evidence="1" id="KW-1133">Transmembrane helix</keyword>
<accession>A0A7W6BMU7</accession>
<organism evidence="2 3">
    <name type="scientific">Aureimonas phyllosphaerae</name>
    <dbReference type="NCBI Taxonomy" id="1166078"/>
    <lineage>
        <taxon>Bacteria</taxon>
        <taxon>Pseudomonadati</taxon>
        <taxon>Pseudomonadota</taxon>
        <taxon>Alphaproteobacteria</taxon>
        <taxon>Hyphomicrobiales</taxon>
        <taxon>Aurantimonadaceae</taxon>
        <taxon>Aureimonas</taxon>
    </lineage>
</organism>
<reference evidence="2 3" key="1">
    <citation type="submission" date="2020-08" db="EMBL/GenBank/DDBJ databases">
        <title>Genomic Encyclopedia of Type Strains, Phase IV (KMG-IV): sequencing the most valuable type-strain genomes for metagenomic binning, comparative biology and taxonomic classification.</title>
        <authorList>
            <person name="Goeker M."/>
        </authorList>
    </citation>
    <scope>NUCLEOTIDE SEQUENCE [LARGE SCALE GENOMIC DNA]</scope>
    <source>
        <strain evidence="2 3">DSM 25024</strain>
    </source>
</reference>
<comment type="caution">
    <text evidence="2">The sequence shown here is derived from an EMBL/GenBank/DDBJ whole genome shotgun (WGS) entry which is preliminary data.</text>
</comment>
<evidence type="ECO:0000313" key="2">
    <source>
        <dbReference type="EMBL" id="MBB3934883.1"/>
    </source>
</evidence>
<evidence type="ECO:0000313" key="3">
    <source>
        <dbReference type="Proteomes" id="UP000531216"/>
    </source>
</evidence>
<gene>
    <name evidence="2" type="ORF">GGR05_000994</name>
</gene>